<feature type="domain" description="Glycoside hydrolase family 57 N-terminal" evidence="3">
    <location>
        <begin position="14"/>
        <end position="269"/>
    </location>
</feature>
<evidence type="ECO:0000256" key="1">
    <source>
        <dbReference type="ARBA" id="ARBA00006821"/>
    </source>
</evidence>
<evidence type="ECO:0000259" key="3">
    <source>
        <dbReference type="Pfam" id="PF03065"/>
    </source>
</evidence>
<protein>
    <submittedName>
        <fullName evidence="4">Glycoside hydrolase</fullName>
    </submittedName>
</protein>
<gene>
    <name evidence="4" type="ORF">G3R48_01830</name>
</gene>
<comment type="similarity">
    <text evidence="1">Belongs to the glycosyl hydrolase 57 family.</text>
</comment>
<dbReference type="InterPro" id="IPR011330">
    <property type="entry name" value="Glyco_hydro/deAcase_b/a-brl"/>
</dbReference>
<dbReference type="Proteomes" id="UP000811844">
    <property type="component" value="Unassembled WGS sequence"/>
</dbReference>
<keyword evidence="2" id="KW-0119">Carbohydrate metabolism</keyword>
<dbReference type="InterPro" id="IPR004300">
    <property type="entry name" value="Glyco_hydro_57_N"/>
</dbReference>
<dbReference type="CDD" id="cd10794">
    <property type="entry name" value="GH57N_PfGalA_like"/>
    <property type="match status" value="1"/>
</dbReference>
<proteinExistence type="inferred from homology"/>
<evidence type="ECO:0000256" key="2">
    <source>
        <dbReference type="ARBA" id="ARBA00023277"/>
    </source>
</evidence>
<dbReference type="GO" id="GO:0016787">
    <property type="term" value="F:hydrolase activity"/>
    <property type="evidence" value="ECO:0007669"/>
    <property type="project" value="UniProtKB-KW"/>
</dbReference>
<dbReference type="RefSeq" id="WP_153660871.1">
    <property type="nucleotide sequence ID" value="NZ_JAAIKR010000001.1"/>
</dbReference>
<dbReference type="SUPFAM" id="SSF88713">
    <property type="entry name" value="Glycoside hydrolase/deacetylase"/>
    <property type="match status" value="1"/>
</dbReference>
<dbReference type="InterPro" id="IPR052046">
    <property type="entry name" value="GH57_Enzymes"/>
</dbReference>
<reference evidence="4 5" key="1">
    <citation type="submission" date="2020-02" db="EMBL/GenBank/DDBJ databases">
        <title>Shewanella WXL01 sp. nov., a marine bacterium isolated from green algae in Luhuitou Fringing Reef (Northern South China Sea).</title>
        <authorList>
            <person name="Wang X."/>
        </authorList>
    </citation>
    <scope>NUCLEOTIDE SEQUENCE [LARGE SCALE GENOMIC DNA]</scope>
    <source>
        <strain evidence="4 5">MCCC 1A01895</strain>
    </source>
</reference>
<keyword evidence="4" id="KW-0378">Hydrolase</keyword>
<dbReference type="PANTHER" id="PTHR36306">
    <property type="entry name" value="ALPHA-AMYLASE-RELATED-RELATED"/>
    <property type="match status" value="1"/>
</dbReference>
<name>A0ABS5HY71_9GAMM</name>
<sequence length="640" mass="73347">MATNIYTVFHLNLAFSSIEEKQHIDVIKHCYWPLLKLAQQGIPVGLEMTAYTLESIARVDMEWVTLFRLLLQENKCELIASGDSQIIGPLIPADVNQANLRLGQLGYAKLLGIMPKIAYINEQVVSAGLLDVYIDAGFEAVVVEWDNPYSHNPNWNAATLERPQSLLAASGRDIKVIWNHAIAFQKFQRYVHGELTLADYVDYLTTICHPEMVAFPIYGSDAEVFDFRPGRYQTEAETIQGEWQRITKLFSFLAKESHFNWQCPSEILTHWNNSHPLALTNAEHPVTVKKQAKYNITRWALSGRNDLLLNTLCYKQWQQLKQSNGDDSMWRALCRMWSSDLRTHLTQSRYQQLELPVIRKPVPDFEPWQSDQQPKNCVHDINYDSERRRLHVRTPYLQVSFNANRGLAIDSLNFASQQFQPVLGTLSHGYFDHIRYGADFYSNHLLLERFRDRDRVSDLNKVEYQLGQKDGCLLIFCRQQLKSGAVIKWYQLQKESLRCGFHFENIERPEAAIRLGYITLLDCSQRAWYASHLGGYQREYFQLAADIDQGAPVSSIVSANSAIGATNGELLLGTDNNGIKISWDPALCAALPMISSQKINNQYLNRLWFSLAEADETLKQGGDLLDFEYCITPTTRRPHA</sequence>
<keyword evidence="5" id="KW-1185">Reference proteome</keyword>
<dbReference type="PANTHER" id="PTHR36306:SF1">
    <property type="entry name" value="ALPHA-AMYLASE-RELATED"/>
    <property type="match status" value="1"/>
</dbReference>
<dbReference type="Pfam" id="PF03065">
    <property type="entry name" value="Glyco_hydro_57"/>
    <property type="match status" value="1"/>
</dbReference>
<dbReference type="EMBL" id="JAAIKR010000001">
    <property type="protein sequence ID" value="MBR9726729.1"/>
    <property type="molecule type" value="Genomic_DNA"/>
</dbReference>
<comment type="caution">
    <text evidence="4">The sequence shown here is derived from an EMBL/GenBank/DDBJ whole genome shotgun (WGS) entry which is preliminary data.</text>
</comment>
<organism evidence="4 5">
    <name type="scientific">Shewanella intestini</name>
    <dbReference type="NCBI Taxonomy" id="2017544"/>
    <lineage>
        <taxon>Bacteria</taxon>
        <taxon>Pseudomonadati</taxon>
        <taxon>Pseudomonadota</taxon>
        <taxon>Gammaproteobacteria</taxon>
        <taxon>Alteromonadales</taxon>
        <taxon>Shewanellaceae</taxon>
        <taxon>Shewanella</taxon>
    </lineage>
</organism>
<accession>A0ABS5HY71</accession>
<evidence type="ECO:0000313" key="5">
    <source>
        <dbReference type="Proteomes" id="UP000811844"/>
    </source>
</evidence>
<evidence type="ECO:0000313" key="4">
    <source>
        <dbReference type="EMBL" id="MBR9726729.1"/>
    </source>
</evidence>
<dbReference type="Gene3D" id="3.20.110.20">
    <property type="match status" value="1"/>
</dbReference>